<dbReference type="WBParaSite" id="SBAD_0000007901-mRNA-1">
    <property type="protein sequence ID" value="SBAD_0000007901-mRNA-1"/>
    <property type="gene ID" value="SBAD_0000007901"/>
</dbReference>
<dbReference type="OrthoDB" id="6732254at2759"/>
<dbReference type="Proteomes" id="UP000270296">
    <property type="component" value="Unassembled WGS sequence"/>
</dbReference>
<dbReference type="InterPro" id="IPR043504">
    <property type="entry name" value="Peptidase_S1_PA_chymotrypsin"/>
</dbReference>
<reference evidence="2 3" key="2">
    <citation type="submission" date="2018-11" db="EMBL/GenBank/DDBJ databases">
        <authorList>
            <consortium name="Pathogen Informatics"/>
        </authorList>
    </citation>
    <scope>NUCLEOTIDE SEQUENCE [LARGE SCALE GENOMIC DNA]</scope>
</reference>
<accession>A0A183I8X7</accession>
<dbReference type="InterPro" id="IPR001254">
    <property type="entry name" value="Trypsin_dom"/>
</dbReference>
<reference evidence="4" key="1">
    <citation type="submission" date="2016-06" db="UniProtKB">
        <authorList>
            <consortium name="WormBaseParasite"/>
        </authorList>
    </citation>
    <scope>IDENTIFICATION</scope>
</reference>
<proteinExistence type="predicted"/>
<dbReference type="AlphaFoldDB" id="A0A183I8X7"/>
<evidence type="ECO:0000313" key="3">
    <source>
        <dbReference type="Proteomes" id="UP000270296"/>
    </source>
</evidence>
<dbReference type="InterPro" id="IPR009003">
    <property type="entry name" value="Peptidase_S1_PA"/>
</dbReference>
<sequence>MLEGNASQEPYEALYIASFFISCIASKNAVPLEGAGDSSKKTFRMVNGTITQRWDIGCLVYIEAYDQSVVGVYVEVQNKVAVVTLASALVRRPTDYARLDDIDILFGAYNLRNEDEPRRVLSKVQSYTIHPRHRSGELSYDIAVIFIVTKPSQNVEIRPCVLPHERPTSTSQCHIASWGYEYDGRSPNDRKPIKTMGVQILTNHALPGGERGHVIYASRTQVGLLAEEVSIVTLVMLLLRSNETLLSSGKI</sequence>
<evidence type="ECO:0000259" key="1">
    <source>
        <dbReference type="Pfam" id="PF00089"/>
    </source>
</evidence>
<name>A0A183I8X7_9BILA</name>
<feature type="domain" description="Peptidase S1" evidence="1">
    <location>
        <begin position="100"/>
        <end position="187"/>
    </location>
</feature>
<dbReference type="Pfam" id="PF00089">
    <property type="entry name" value="Trypsin"/>
    <property type="match status" value="1"/>
</dbReference>
<gene>
    <name evidence="2" type="ORF">SBAD_LOCUS70</name>
</gene>
<protein>
    <submittedName>
        <fullName evidence="4">Peptidase S1 domain-containing protein</fullName>
    </submittedName>
</protein>
<dbReference type="SUPFAM" id="SSF50494">
    <property type="entry name" value="Trypsin-like serine proteases"/>
    <property type="match status" value="1"/>
</dbReference>
<evidence type="ECO:0000313" key="4">
    <source>
        <dbReference type="WBParaSite" id="SBAD_0000007901-mRNA-1"/>
    </source>
</evidence>
<dbReference type="GO" id="GO:0006508">
    <property type="term" value="P:proteolysis"/>
    <property type="evidence" value="ECO:0007669"/>
    <property type="project" value="InterPro"/>
</dbReference>
<organism evidence="4">
    <name type="scientific">Soboliphyme baturini</name>
    <dbReference type="NCBI Taxonomy" id="241478"/>
    <lineage>
        <taxon>Eukaryota</taxon>
        <taxon>Metazoa</taxon>
        <taxon>Ecdysozoa</taxon>
        <taxon>Nematoda</taxon>
        <taxon>Enoplea</taxon>
        <taxon>Dorylaimia</taxon>
        <taxon>Dioctophymatida</taxon>
        <taxon>Dioctophymatoidea</taxon>
        <taxon>Soboliphymatidae</taxon>
        <taxon>Soboliphyme</taxon>
    </lineage>
</organism>
<keyword evidence="3" id="KW-1185">Reference proteome</keyword>
<dbReference type="EMBL" id="UZAM01000092">
    <property type="protein sequence ID" value="VDO79258.1"/>
    <property type="molecule type" value="Genomic_DNA"/>
</dbReference>
<evidence type="ECO:0000313" key="2">
    <source>
        <dbReference type="EMBL" id="VDO79258.1"/>
    </source>
</evidence>
<dbReference type="Gene3D" id="2.40.10.10">
    <property type="entry name" value="Trypsin-like serine proteases"/>
    <property type="match status" value="1"/>
</dbReference>
<dbReference type="GO" id="GO:0004252">
    <property type="term" value="F:serine-type endopeptidase activity"/>
    <property type="evidence" value="ECO:0007669"/>
    <property type="project" value="InterPro"/>
</dbReference>